<dbReference type="HAMAP" id="MF_01208">
    <property type="entry name" value="PyrE"/>
    <property type="match status" value="1"/>
</dbReference>
<dbReference type="GO" id="GO:0004588">
    <property type="term" value="F:orotate phosphoribosyltransferase activity"/>
    <property type="evidence" value="ECO:0007669"/>
    <property type="project" value="UniProtKB-UniRule"/>
</dbReference>
<feature type="binding site" evidence="6">
    <location>
        <position position="152"/>
    </location>
    <ligand>
        <name>orotate</name>
        <dbReference type="ChEBI" id="CHEBI:30839"/>
    </ligand>
</feature>
<keyword evidence="3 6" id="KW-0328">Glycosyltransferase</keyword>
<reference evidence="8" key="1">
    <citation type="journal article" date="2020" name="ISME J.">
        <title>Gammaproteobacteria mediating utilization of methyl-, sulfur- and petroleum organic compounds in deep ocean hydrothermal plumes.</title>
        <authorList>
            <person name="Zhou Z."/>
            <person name="Liu Y."/>
            <person name="Pan J."/>
            <person name="Cron B.R."/>
            <person name="Toner B.M."/>
            <person name="Anantharaman K."/>
            <person name="Breier J.A."/>
            <person name="Dick G.J."/>
            <person name="Li M."/>
        </authorList>
    </citation>
    <scope>NUCLEOTIDE SEQUENCE</scope>
    <source>
        <strain evidence="8">SZUA-1534</strain>
    </source>
</reference>
<dbReference type="InterPro" id="IPR023031">
    <property type="entry name" value="OPRT"/>
</dbReference>
<dbReference type="GO" id="GO:0019856">
    <property type="term" value="P:pyrimidine nucleobase biosynthetic process"/>
    <property type="evidence" value="ECO:0007669"/>
    <property type="project" value="TreeGrafter"/>
</dbReference>
<comment type="pathway">
    <text evidence="1 6">Pyrimidine metabolism; UMP biosynthesis via de novo pathway; UMP from orotate: step 1/2.</text>
</comment>
<sequence>MKDLEKLREKLIHLLKESGCIKFGDFLLSSGRRSNYYVDIKKAVTNPEILKTIAEMIGCYTQGFEGKIGGIELGSVPIATAVSLETGRELVIIRKKPKDYGTGKMVEGELKEGERVILVEDVTTTGSSVIRAVEVIRSLGGVVDKVFVVVDRGEGARENLEKIGVELVPLVTVDKLKD</sequence>
<dbReference type="Pfam" id="PF00156">
    <property type="entry name" value="Pribosyltran"/>
    <property type="match status" value="1"/>
</dbReference>
<protein>
    <recommendedName>
        <fullName evidence="2 6">Orotate phosphoribosyltransferase</fullName>
        <shortName evidence="6">OPRT</shortName>
        <shortName evidence="6">OPRTase</shortName>
        <ecNumber evidence="2 6">2.4.2.10</ecNumber>
    </recommendedName>
</protein>
<name>A0A833A613_9EURY</name>
<feature type="domain" description="Phosphoribosyltransferase" evidence="7">
    <location>
        <begin position="68"/>
        <end position="159"/>
    </location>
</feature>
<evidence type="ECO:0000256" key="6">
    <source>
        <dbReference type="HAMAP-Rule" id="MF_01208"/>
    </source>
</evidence>
<feature type="binding site" evidence="6">
    <location>
        <position position="98"/>
    </location>
    <ligand>
        <name>5-phospho-alpha-D-ribose 1-diphosphate</name>
        <dbReference type="ChEBI" id="CHEBI:58017"/>
        <note>ligand shared between dimeric partners</note>
    </ligand>
</feature>
<feature type="binding site" evidence="6">
    <location>
        <position position="124"/>
    </location>
    <ligand>
        <name>orotate</name>
        <dbReference type="ChEBI" id="CHEBI:30839"/>
    </ligand>
</feature>
<dbReference type="AlphaFoldDB" id="A0A833A613"/>
<comment type="subunit">
    <text evidence="6">Homodimer.</text>
</comment>
<evidence type="ECO:0000256" key="5">
    <source>
        <dbReference type="ARBA" id="ARBA00022975"/>
    </source>
</evidence>
<comment type="caution">
    <text evidence="8">The sequence shown here is derived from an EMBL/GenBank/DDBJ whole genome shotgun (WGS) entry which is preliminary data.</text>
</comment>
<accession>A0A833A613</accession>
<dbReference type="PANTHER" id="PTHR19278:SF9">
    <property type="entry name" value="URIDINE 5'-MONOPHOSPHATE SYNTHASE"/>
    <property type="match status" value="1"/>
</dbReference>
<dbReference type="GO" id="GO:0044205">
    <property type="term" value="P:'de novo' UMP biosynthetic process"/>
    <property type="evidence" value="ECO:0007669"/>
    <property type="project" value="UniProtKB-UniRule"/>
</dbReference>
<dbReference type="SUPFAM" id="SSF53271">
    <property type="entry name" value="PRTase-like"/>
    <property type="match status" value="1"/>
</dbReference>
<keyword evidence="5 6" id="KW-0665">Pyrimidine biosynthesis</keyword>
<dbReference type="GO" id="GO:0000287">
    <property type="term" value="F:magnesium ion binding"/>
    <property type="evidence" value="ECO:0007669"/>
    <property type="project" value="UniProtKB-UniRule"/>
</dbReference>
<comment type="catalytic activity">
    <reaction evidence="6">
        <text>orotidine 5'-phosphate + diphosphate = orotate + 5-phospho-alpha-D-ribose 1-diphosphate</text>
        <dbReference type="Rhea" id="RHEA:10380"/>
        <dbReference type="ChEBI" id="CHEBI:30839"/>
        <dbReference type="ChEBI" id="CHEBI:33019"/>
        <dbReference type="ChEBI" id="CHEBI:57538"/>
        <dbReference type="ChEBI" id="CHEBI:58017"/>
        <dbReference type="EC" id="2.4.2.10"/>
    </reaction>
</comment>
<evidence type="ECO:0000313" key="9">
    <source>
        <dbReference type="Proteomes" id="UP000623215"/>
    </source>
</evidence>
<evidence type="ECO:0000313" key="8">
    <source>
        <dbReference type="EMBL" id="HIQ32016.1"/>
    </source>
</evidence>
<dbReference type="EC" id="2.4.2.10" evidence="2 6"/>
<gene>
    <name evidence="6" type="primary">pyrE</name>
    <name evidence="8" type="ORF">EYH55_00825</name>
</gene>
<dbReference type="InterPro" id="IPR029057">
    <property type="entry name" value="PRTase-like"/>
</dbReference>
<keyword evidence="4 6" id="KW-0808">Transferase</keyword>
<dbReference type="UniPathway" id="UPA00070">
    <property type="reaction ID" value="UER00119"/>
</dbReference>
<evidence type="ECO:0000256" key="4">
    <source>
        <dbReference type="ARBA" id="ARBA00022679"/>
    </source>
</evidence>
<proteinExistence type="inferred from homology"/>
<dbReference type="NCBIfam" id="TIGR00336">
    <property type="entry name" value="pyrE"/>
    <property type="match status" value="1"/>
</dbReference>
<keyword evidence="6" id="KW-0460">Magnesium</keyword>
<evidence type="ECO:0000256" key="2">
    <source>
        <dbReference type="ARBA" id="ARBA00011971"/>
    </source>
</evidence>
<organism evidence="8 9">
    <name type="scientific">Methanothermococcus okinawensis</name>
    <dbReference type="NCBI Taxonomy" id="155863"/>
    <lineage>
        <taxon>Archaea</taxon>
        <taxon>Methanobacteriati</taxon>
        <taxon>Methanobacteriota</taxon>
        <taxon>Methanomada group</taxon>
        <taxon>Methanococci</taxon>
        <taxon>Methanococcales</taxon>
        <taxon>Methanococcaceae</taxon>
        <taxon>Methanothermococcus</taxon>
    </lineage>
</organism>
<evidence type="ECO:0000259" key="7">
    <source>
        <dbReference type="Pfam" id="PF00156"/>
    </source>
</evidence>
<dbReference type="CDD" id="cd06223">
    <property type="entry name" value="PRTases_typeI"/>
    <property type="match status" value="1"/>
</dbReference>
<dbReference type="InterPro" id="IPR000836">
    <property type="entry name" value="PRTase_dom"/>
</dbReference>
<evidence type="ECO:0000256" key="1">
    <source>
        <dbReference type="ARBA" id="ARBA00004889"/>
    </source>
</evidence>
<dbReference type="InterPro" id="IPR004467">
    <property type="entry name" value="Or_phspho_trans_dom"/>
</dbReference>
<dbReference type="Gene3D" id="3.40.50.2020">
    <property type="match status" value="1"/>
</dbReference>
<dbReference type="EMBL" id="DQVW01000012">
    <property type="protein sequence ID" value="HIQ32016.1"/>
    <property type="molecule type" value="Genomic_DNA"/>
</dbReference>
<dbReference type="PANTHER" id="PTHR19278">
    <property type="entry name" value="OROTATE PHOSPHORIBOSYLTRANSFERASE"/>
    <property type="match status" value="1"/>
</dbReference>
<feature type="binding site" evidence="6">
    <location>
        <position position="94"/>
    </location>
    <ligand>
        <name>5-phospho-alpha-D-ribose 1-diphosphate</name>
        <dbReference type="ChEBI" id="CHEBI:58017"/>
        <note>ligand shared between dimeric partners</note>
    </ligand>
</feature>
<comment type="caution">
    <text evidence="6">Lacks conserved residue(s) required for the propagation of feature annotation.</text>
</comment>
<evidence type="ECO:0000256" key="3">
    <source>
        <dbReference type="ARBA" id="ARBA00022676"/>
    </source>
</evidence>
<feature type="binding site" description="in other chain" evidence="6">
    <location>
        <begin position="120"/>
        <end position="128"/>
    </location>
    <ligand>
        <name>5-phospho-alpha-D-ribose 1-diphosphate</name>
        <dbReference type="ChEBI" id="CHEBI:58017"/>
        <note>ligand shared between dimeric partners</note>
    </ligand>
</feature>
<comment type="similarity">
    <text evidence="6">Belongs to the purine/pyrimidine phosphoribosyltransferase family. PyrE subfamily.</text>
</comment>
<feature type="binding site" description="in other chain" evidence="6">
    <location>
        <position position="95"/>
    </location>
    <ligand>
        <name>5-phospho-alpha-D-ribose 1-diphosphate</name>
        <dbReference type="ChEBI" id="CHEBI:58017"/>
        <note>ligand shared between dimeric partners</note>
    </ligand>
</feature>
<dbReference type="Proteomes" id="UP000623215">
    <property type="component" value="Unassembled WGS sequence"/>
</dbReference>
<comment type="function">
    <text evidence="6">Catalyzes the transfer of a ribosyl phosphate group from 5-phosphoribose 1-diphosphate to orotate, leading to the formation of orotidine monophosphate (OMP).</text>
</comment>
<comment type="cofactor">
    <cofactor evidence="6">
        <name>Mg(2+)</name>
        <dbReference type="ChEBI" id="CHEBI:18420"/>
    </cofactor>
</comment>